<dbReference type="PANTHER" id="PTHR47331">
    <property type="entry name" value="PHD-TYPE DOMAIN-CONTAINING PROTEIN"/>
    <property type="match status" value="1"/>
</dbReference>
<reference evidence="3" key="1">
    <citation type="submission" date="2016-11" db="UniProtKB">
        <authorList>
            <consortium name="WormBaseParasite"/>
        </authorList>
    </citation>
    <scope>IDENTIFICATION</scope>
</reference>
<dbReference type="GO" id="GO:0003676">
    <property type="term" value="F:nucleic acid binding"/>
    <property type="evidence" value="ECO:0007669"/>
    <property type="project" value="InterPro"/>
</dbReference>
<dbReference type="PANTHER" id="PTHR47331:SF6">
    <property type="entry name" value="DOUBLECORTIN DOMAIN-CONTAINING PROTEIN"/>
    <property type="match status" value="1"/>
</dbReference>
<protein>
    <submittedName>
        <fullName evidence="3">Integrase catalytic domain-containing protein</fullName>
    </submittedName>
</protein>
<evidence type="ECO:0000259" key="1">
    <source>
        <dbReference type="PROSITE" id="PS50994"/>
    </source>
</evidence>
<dbReference type="Proteomes" id="UP000095283">
    <property type="component" value="Unplaced"/>
</dbReference>
<evidence type="ECO:0000313" key="3">
    <source>
        <dbReference type="WBParaSite" id="Hba_07746"/>
    </source>
</evidence>
<organism evidence="2 3">
    <name type="scientific">Heterorhabditis bacteriophora</name>
    <name type="common">Entomopathogenic nematode worm</name>
    <dbReference type="NCBI Taxonomy" id="37862"/>
    <lineage>
        <taxon>Eukaryota</taxon>
        <taxon>Metazoa</taxon>
        <taxon>Ecdysozoa</taxon>
        <taxon>Nematoda</taxon>
        <taxon>Chromadorea</taxon>
        <taxon>Rhabditida</taxon>
        <taxon>Rhabditina</taxon>
        <taxon>Rhabditomorpha</taxon>
        <taxon>Strongyloidea</taxon>
        <taxon>Heterorhabditidae</taxon>
        <taxon>Heterorhabditis</taxon>
    </lineage>
</organism>
<feature type="domain" description="Integrase catalytic" evidence="1">
    <location>
        <begin position="122"/>
        <end position="246"/>
    </location>
</feature>
<dbReference type="InterPro" id="IPR036397">
    <property type="entry name" value="RNaseH_sf"/>
</dbReference>
<dbReference type="Gene3D" id="3.30.420.10">
    <property type="entry name" value="Ribonuclease H-like superfamily/Ribonuclease H"/>
    <property type="match status" value="1"/>
</dbReference>
<dbReference type="SUPFAM" id="SSF53098">
    <property type="entry name" value="Ribonuclease H-like"/>
    <property type="match status" value="1"/>
</dbReference>
<dbReference type="GO" id="GO:0015074">
    <property type="term" value="P:DNA integration"/>
    <property type="evidence" value="ECO:0007669"/>
    <property type="project" value="InterPro"/>
</dbReference>
<dbReference type="AlphaFoldDB" id="A0A1I7WRE4"/>
<dbReference type="WBParaSite" id="Hba_07746">
    <property type="protein sequence ID" value="Hba_07746"/>
    <property type="gene ID" value="Hba_07746"/>
</dbReference>
<accession>A0A1I7WRE4</accession>
<sequence length="301" mass="33963">MERKIGDEESGRETCTPKQSETIQLNQPFVAAATSIFLQPRQLALANFCELALMHCCWSVNAQKEHGRTGINIKFTNSVLHKGAQERLTEEICICLFTCLTTRAVHLECIENLSAGTFLRCLQRFVARRGVPNSIRSDQGRNFLLAERVLLYLDEVDESIGSSVNSYMANERIKWIFNPPISPWMGGICERLVQSVKRAYNKMIGRRKISIAEMTTVIAMIEAILNTRPIIRAIECKTIEEVDGGISFALPHYLTQRLIPIKIRKFTSNTQYIQSLMSPSRDFCEGSSNLLSISLLVNPTC</sequence>
<dbReference type="InterPro" id="IPR001584">
    <property type="entry name" value="Integrase_cat-core"/>
</dbReference>
<proteinExistence type="predicted"/>
<keyword evidence="2" id="KW-1185">Reference proteome</keyword>
<evidence type="ECO:0000313" key="2">
    <source>
        <dbReference type="Proteomes" id="UP000095283"/>
    </source>
</evidence>
<name>A0A1I7WRE4_HETBA</name>
<dbReference type="PROSITE" id="PS50994">
    <property type="entry name" value="INTEGRASE"/>
    <property type="match status" value="1"/>
</dbReference>
<dbReference type="InterPro" id="IPR012337">
    <property type="entry name" value="RNaseH-like_sf"/>
</dbReference>